<proteinExistence type="predicted"/>
<protein>
    <recommendedName>
        <fullName evidence="3">Hydrolase</fullName>
    </recommendedName>
</protein>
<evidence type="ECO:0000313" key="1">
    <source>
        <dbReference type="EMBL" id="ASB90767.1"/>
    </source>
</evidence>
<dbReference type="EMBL" id="CP021920">
    <property type="protein sequence ID" value="ASB90767.1"/>
    <property type="molecule type" value="Genomic_DNA"/>
</dbReference>
<name>A0ABM6LMY4_9BACI</name>
<reference evidence="1 2" key="1">
    <citation type="submission" date="2017-06" db="EMBL/GenBank/DDBJ databases">
        <title>Genome sequence of Bacillus sonorensis strain SRCM101395.</title>
        <authorList>
            <person name="Cho S.H."/>
        </authorList>
    </citation>
    <scope>NUCLEOTIDE SEQUENCE [LARGE SCALE GENOMIC DNA]</scope>
    <source>
        <strain evidence="1 2">SRCM101395</strain>
    </source>
</reference>
<dbReference type="Pfam" id="PF08282">
    <property type="entry name" value="Hydrolase_3"/>
    <property type="match status" value="1"/>
</dbReference>
<keyword evidence="2" id="KW-1185">Reference proteome</keyword>
<gene>
    <name evidence="1" type="ORF">S101395_04265</name>
</gene>
<dbReference type="Proteomes" id="UP000196877">
    <property type="component" value="Chromosome"/>
</dbReference>
<organism evidence="1 2">
    <name type="scientific">Bacillus sonorensis</name>
    <dbReference type="NCBI Taxonomy" id="119858"/>
    <lineage>
        <taxon>Bacteria</taxon>
        <taxon>Bacillati</taxon>
        <taxon>Bacillota</taxon>
        <taxon>Bacilli</taxon>
        <taxon>Bacillales</taxon>
        <taxon>Bacillaceae</taxon>
        <taxon>Bacillus</taxon>
    </lineage>
</organism>
<dbReference type="InterPro" id="IPR036412">
    <property type="entry name" value="HAD-like_sf"/>
</dbReference>
<accession>A0ABM6LMY4</accession>
<sequence length="87" mass="10017">MNFVFDLDGTICFEGQPVSEHLLMSFEELKAQGHEVIFASARPIRICFLFCMNGFIMTKWLAATAQWLREKERSCRQHASMTAPFPT</sequence>
<dbReference type="Gene3D" id="3.40.50.1000">
    <property type="entry name" value="HAD superfamily/HAD-like"/>
    <property type="match status" value="1"/>
</dbReference>
<dbReference type="SUPFAM" id="SSF56784">
    <property type="entry name" value="HAD-like"/>
    <property type="match status" value="1"/>
</dbReference>
<evidence type="ECO:0000313" key="2">
    <source>
        <dbReference type="Proteomes" id="UP000196877"/>
    </source>
</evidence>
<evidence type="ECO:0008006" key="3">
    <source>
        <dbReference type="Google" id="ProtNLM"/>
    </source>
</evidence>
<dbReference type="InterPro" id="IPR023214">
    <property type="entry name" value="HAD_sf"/>
</dbReference>